<name>A0A383EIP3_9ZZZZ</name>
<feature type="domain" description="Sulfatase-modifying factor enzyme-like" evidence="1">
    <location>
        <begin position="2"/>
        <end position="58"/>
    </location>
</feature>
<accession>A0A383EIP3</accession>
<protein>
    <recommendedName>
        <fullName evidence="1">Sulfatase-modifying factor enzyme-like domain-containing protein</fullName>
    </recommendedName>
</protein>
<dbReference type="InterPro" id="IPR005532">
    <property type="entry name" value="SUMF_dom"/>
</dbReference>
<dbReference type="InterPro" id="IPR042095">
    <property type="entry name" value="SUMF_sf"/>
</dbReference>
<gene>
    <name evidence="2" type="ORF">METZ01_LOCUS509570</name>
</gene>
<dbReference type="AlphaFoldDB" id="A0A383EIP3"/>
<reference evidence="2" key="1">
    <citation type="submission" date="2018-05" db="EMBL/GenBank/DDBJ databases">
        <authorList>
            <person name="Lanie J.A."/>
            <person name="Ng W.-L."/>
            <person name="Kazmierczak K.M."/>
            <person name="Andrzejewski T.M."/>
            <person name="Davidsen T.M."/>
            <person name="Wayne K.J."/>
            <person name="Tettelin H."/>
            <person name="Glass J.I."/>
            <person name="Rusch D."/>
            <person name="Podicherti R."/>
            <person name="Tsui H.-C.T."/>
            <person name="Winkler M.E."/>
        </authorList>
    </citation>
    <scope>NUCLEOTIDE SEQUENCE</scope>
</reference>
<dbReference type="Gene3D" id="3.90.1580.10">
    <property type="entry name" value="paralog of FGE (formylglycine-generating enzyme)"/>
    <property type="match status" value="1"/>
</dbReference>
<dbReference type="InterPro" id="IPR016187">
    <property type="entry name" value="CTDL_fold"/>
</dbReference>
<evidence type="ECO:0000313" key="2">
    <source>
        <dbReference type="EMBL" id="SVE56716.1"/>
    </source>
</evidence>
<evidence type="ECO:0000259" key="1">
    <source>
        <dbReference type="Pfam" id="PF03781"/>
    </source>
</evidence>
<dbReference type="SUPFAM" id="SSF56436">
    <property type="entry name" value="C-type lectin-like"/>
    <property type="match status" value="1"/>
</dbReference>
<dbReference type="Pfam" id="PF03781">
    <property type="entry name" value="FGE-sulfatase"/>
    <property type="match status" value="1"/>
</dbReference>
<organism evidence="2">
    <name type="scientific">marine metagenome</name>
    <dbReference type="NCBI Taxonomy" id="408172"/>
    <lineage>
        <taxon>unclassified sequences</taxon>
        <taxon>metagenomes</taxon>
        <taxon>ecological metagenomes</taxon>
    </lineage>
</organism>
<proteinExistence type="predicted"/>
<sequence>ENYKNAPDNGTVWPDGDCTIRIARGGSFASPQQSIRNTKREQFKAGEKLSRIGIRIARELP</sequence>
<feature type="non-terminal residue" evidence="2">
    <location>
        <position position="1"/>
    </location>
</feature>
<dbReference type="EMBL" id="UINC01226293">
    <property type="protein sequence ID" value="SVE56716.1"/>
    <property type="molecule type" value="Genomic_DNA"/>
</dbReference>